<evidence type="ECO:0000313" key="8">
    <source>
        <dbReference type="EMBL" id="MFH6768592.1"/>
    </source>
</evidence>
<proteinExistence type="inferred from homology"/>
<evidence type="ECO:0000313" key="9">
    <source>
        <dbReference type="Proteomes" id="UP001610104"/>
    </source>
</evidence>
<dbReference type="RefSeq" id="WP_395437843.1">
    <property type="nucleotide sequence ID" value="NZ_JBAWKC010000002.1"/>
</dbReference>
<dbReference type="InterPro" id="IPR000917">
    <property type="entry name" value="Sulfatase_N"/>
</dbReference>
<dbReference type="PANTHER" id="PTHR45953:SF1">
    <property type="entry name" value="IDURONATE 2-SULFATASE"/>
    <property type="match status" value="1"/>
</dbReference>
<feature type="domain" description="Sulfatase N-terminal" evidence="7">
    <location>
        <begin position="29"/>
        <end position="375"/>
    </location>
</feature>
<evidence type="ECO:0000259" key="7">
    <source>
        <dbReference type="Pfam" id="PF00884"/>
    </source>
</evidence>
<comment type="cofactor">
    <cofactor evidence="1">
        <name>Ca(2+)</name>
        <dbReference type="ChEBI" id="CHEBI:29108"/>
    </cofactor>
</comment>
<accession>A0ABW7MP51</accession>
<gene>
    <name evidence="8" type="ORF">V8G56_07595</name>
</gene>
<dbReference type="InterPro" id="IPR035874">
    <property type="entry name" value="IDS"/>
</dbReference>
<evidence type="ECO:0000256" key="1">
    <source>
        <dbReference type="ARBA" id="ARBA00001913"/>
    </source>
</evidence>
<comment type="caution">
    <text evidence="8">The sequence shown here is derived from an EMBL/GenBank/DDBJ whole genome shotgun (WGS) entry which is preliminary data.</text>
</comment>
<sequence length="477" mass="55007">MTIFKTKWIFIFLFFSFQYFVSQNLKNKPNVLFIAVDDLRPELGCYGQPQIKSPNIDKLAESGLLFNRSYCNVPVCGASRASLLSGVRPNRHRFVDAHISQDEELPGVLSLPMHFKNNGYYTVSLGKIYHKRPDAVGSWSVPEYYPKSDWKGWQGYVMPESDTLIKNGKWGIDGPSFEAPDAPDHIYMDGMIADRAVEYLQQFKDTGQPFFLAVGFQRPHLPFNAPKKYWDMYNFDNIQLPDNMFKPEGAPDESMHNFSELRAYTDVPEEGPMEKEFMRKLIHGYYASVSYMDAQLGKVLKELERSGLADNTIVILWGDHGWHLGEHNLWAKHCNFEKVLHTPLILSVPGKKENIKTDALVEHVDIYPTLCELADLPKPFHLQGKSFAPLIDNPNQPWKEAIYSRWINGETIVTQSHTYTEWFNDKGEKTARMLYDLSKDPEENLNISEEKENKKLIIELSAKIKKHITERDHIKLP</sequence>
<dbReference type="Pfam" id="PF00884">
    <property type="entry name" value="Sulfatase"/>
    <property type="match status" value="1"/>
</dbReference>
<dbReference type="InterPro" id="IPR017850">
    <property type="entry name" value="Alkaline_phosphatase_core_sf"/>
</dbReference>
<evidence type="ECO:0000256" key="6">
    <source>
        <dbReference type="ARBA" id="ARBA00022837"/>
    </source>
</evidence>
<keyword evidence="9" id="KW-1185">Reference proteome</keyword>
<dbReference type="SUPFAM" id="SSF53649">
    <property type="entry name" value="Alkaline phosphatase-like"/>
    <property type="match status" value="1"/>
</dbReference>
<dbReference type="PANTHER" id="PTHR45953">
    <property type="entry name" value="IDURONATE 2-SULFATASE"/>
    <property type="match status" value="1"/>
</dbReference>
<keyword evidence="4" id="KW-0732">Signal</keyword>
<organism evidence="8 9">
    <name type="scientific">Gaetbulibacter aquiaggeris</name>
    <dbReference type="NCBI Taxonomy" id="1735373"/>
    <lineage>
        <taxon>Bacteria</taxon>
        <taxon>Pseudomonadati</taxon>
        <taxon>Bacteroidota</taxon>
        <taxon>Flavobacteriia</taxon>
        <taxon>Flavobacteriales</taxon>
        <taxon>Flavobacteriaceae</taxon>
        <taxon>Gaetbulibacter</taxon>
    </lineage>
</organism>
<dbReference type="CDD" id="cd16030">
    <property type="entry name" value="iduronate-2-sulfatase"/>
    <property type="match status" value="1"/>
</dbReference>
<dbReference type="Gene3D" id="3.40.720.10">
    <property type="entry name" value="Alkaline Phosphatase, subunit A"/>
    <property type="match status" value="1"/>
</dbReference>
<protein>
    <submittedName>
        <fullName evidence="8">Sulfatase</fullName>
    </submittedName>
</protein>
<reference evidence="8 9" key="1">
    <citation type="submission" date="2024-02" db="EMBL/GenBank/DDBJ databases">
        <title>A Gaetbulibacter species isolated from tidal flats and genomic insights of their niches.</title>
        <authorList>
            <person name="Ye Y."/>
        </authorList>
    </citation>
    <scope>NUCLEOTIDE SEQUENCE [LARGE SCALE GENOMIC DNA]</scope>
    <source>
        <strain evidence="8 9">KEM-8</strain>
    </source>
</reference>
<dbReference type="EMBL" id="JBAWKC010000002">
    <property type="protein sequence ID" value="MFH6768592.1"/>
    <property type="molecule type" value="Genomic_DNA"/>
</dbReference>
<keyword evidence="5" id="KW-0378">Hydrolase</keyword>
<name>A0ABW7MP51_9FLAO</name>
<evidence type="ECO:0000256" key="5">
    <source>
        <dbReference type="ARBA" id="ARBA00022801"/>
    </source>
</evidence>
<comment type="similarity">
    <text evidence="2">Belongs to the sulfatase family.</text>
</comment>
<evidence type="ECO:0000256" key="3">
    <source>
        <dbReference type="ARBA" id="ARBA00022723"/>
    </source>
</evidence>
<evidence type="ECO:0000256" key="2">
    <source>
        <dbReference type="ARBA" id="ARBA00008779"/>
    </source>
</evidence>
<dbReference type="Proteomes" id="UP001610104">
    <property type="component" value="Unassembled WGS sequence"/>
</dbReference>
<keyword evidence="3" id="KW-0479">Metal-binding</keyword>
<evidence type="ECO:0000256" key="4">
    <source>
        <dbReference type="ARBA" id="ARBA00022729"/>
    </source>
</evidence>
<keyword evidence="6" id="KW-0106">Calcium</keyword>